<evidence type="ECO:0000313" key="11">
    <source>
        <dbReference type="Proteomes" id="UP001596138"/>
    </source>
</evidence>
<evidence type="ECO:0000256" key="2">
    <source>
        <dbReference type="ARBA" id="ARBA00022692"/>
    </source>
</evidence>
<dbReference type="InterPro" id="IPR036116">
    <property type="entry name" value="FN3_sf"/>
</dbReference>
<name>A0ABW1T2N1_9ACTN</name>
<dbReference type="RefSeq" id="WP_386767659.1">
    <property type="nucleotide sequence ID" value="NZ_JBHSTI010000008.1"/>
</dbReference>
<evidence type="ECO:0000256" key="4">
    <source>
        <dbReference type="ARBA" id="ARBA00022989"/>
    </source>
</evidence>
<evidence type="ECO:0000313" key="10">
    <source>
        <dbReference type="EMBL" id="MFC6238983.1"/>
    </source>
</evidence>
<evidence type="ECO:0000259" key="9">
    <source>
        <dbReference type="PROSITE" id="PS50853"/>
    </source>
</evidence>
<accession>A0ABW1T2N1</accession>
<feature type="domain" description="PKD" evidence="8">
    <location>
        <begin position="536"/>
        <end position="606"/>
    </location>
</feature>
<dbReference type="SUPFAM" id="SSF49265">
    <property type="entry name" value="Fibronectin type III"/>
    <property type="match status" value="1"/>
</dbReference>
<protein>
    <submittedName>
        <fullName evidence="10">PKD domain-containing protein</fullName>
    </submittedName>
</protein>
<feature type="domain" description="PKD" evidence="8">
    <location>
        <begin position="456"/>
        <end position="540"/>
    </location>
</feature>
<dbReference type="InterPro" id="IPR013783">
    <property type="entry name" value="Ig-like_fold"/>
</dbReference>
<keyword evidence="6" id="KW-0378">Hydrolase</keyword>
<comment type="caution">
    <text evidence="10">The sequence shown here is derived from an EMBL/GenBank/DDBJ whole genome shotgun (WGS) entry which is preliminary data.</text>
</comment>
<evidence type="ECO:0000256" key="1">
    <source>
        <dbReference type="ARBA" id="ARBA00004141"/>
    </source>
</evidence>
<keyword evidence="6" id="KW-0326">Glycosidase</keyword>
<dbReference type="PROSITE" id="PS50853">
    <property type="entry name" value="FN3"/>
    <property type="match status" value="1"/>
</dbReference>
<evidence type="ECO:0000259" key="8">
    <source>
        <dbReference type="PROSITE" id="PS50093"/>
    </source>
</evidence>
<organism evidence="10 11">
    <name type="scientific">Longivirga aurantiaca</name>
    <dbReference type="NCBI Taxonomy" id="1837743"/>
    <lineage>
        <taxon>Bacteria</taxon>
        <taxon>Bacillati</taxon>
        <taxon>Actinomycetota</taxon>
        <taxon>Actinomycetes</taxon>
        <taxon>Sporichthyales</taxon>
        <taxon>Sporichthyaceae</taxon>
        <taxon>Longivirga</taxon>
    </lineage>
</organism>
<gene>
    <name evidence="10" type="ORF">ACFQGU_13935</name>
</gene>
<dbReference type="Gene3D" id="2.60.40.10">
    <property type="entry name" value="Immunoglobulins"/>
    <property type="match status" value="3"/>
</dbReference>
<dbReference type="CDD" id="cd00146">
    <property type="entry name" value="PKD"/>
    <property type="match status" value="2"/>
</dbReference>
<evidence type="ECO:0000256" key="7">
    <source>
        <dbReference type="ARBA" id="ARBA00023326"/>
    </source>
</evidence>
<comment type="subcellular location">
    <subcellularLocation>
        <location evidence="1">Membrane</location>
        <topology evidence="1">Multi-pass membrane protein</topology>
    </subcellularLocation>
</comment>
<keyword evidence="5" id="KW-0472">Membrane</keyword>
<dbReference type="EMBL" id="JBHSTI010000008">
    <property type="protein sequence ID" value="MFC6238983.1"/>
    <property type="molecule type" value="Genomic_DNA"/>
</dbReference>
<keyword evidence="4" id="KW-1133">Transmembrane helix</keyword>
<keyword evidence="11" id="KW-1185">Reference proteome</keyword>
<dbReference type="InterPro" id="IPR035986">
    <property type="entry name" value="PKD_dom_sf"/>
</dbReference>
<feature type="domain" description="Fibronectin type-III" evidence="9">
    <location>
        <begin position="630"/>
        <end position="728"/>
    </location>
</feature>
<dbReference type="PANTHER" id="PTHR46730:SF1">
    <property type="entry name" value="PLAT DOMAIN-CONTAINING PROTEIN"/>
    <property type="match status" value="1"/>
</dbReference>
<keyword evidence="2" id="KW-0812">Transmembrane</keyword>
<dbReference type="Proteomes" id="UP001596138">
    <property type="component" value="Unassembled WGS sequence"/>
</dbReference>
<dbReference type="Pfam" id="PF00041">
    <property type="entry name" value="fn3"/>
    <property type="match status" value="1"/>
</dbReference>
<dbReference type="Pfam" id="PF18911">
    <property type="entry name" value="PKD_4"/>
    <property type="match status" value="2"/>
</dbReference>
<keyword evidence="3" id="KW-0677">Repeat</keyword>
<dbReference type="SMART" id="SM00089">
    <property type="entry name" value="PKD"/>
    <property type="match status" value="2"/>
</dbReference>
<keyword evidence="7" id="KW-0119">Carbohydrate metabolism</keyword>
<keyword evidence="7" id="KW-0624">Polysaccharide degradation</keyword>
<evidence type="ECO:0000256" key="3">
    <source>
        <dbReference type="ARBA" id="ARBA00022737"/>
    </source>
</evidence>
<reference evidence="11" key="1">
    <citation type="journal article" date="2019" name="Int. J. Syst. Evol. Microbiol.">
        <title>The Global Catalogue of Microorganisms (GCM) 10K type strain sequencing project: providing services to taxonomists for standard genome sequencing and annotation.</title>
        <authorList>
            <consortium name="The Broad Institute Genomics Platform"/>
            <consortium name="The Broad Institute Genome Sequencing Center for Infectious Disease"/>
            <person name="Wu L."/>
            <person name="Ma J."/>
        </authorList>
    </citation>
    <scope>NUCLEOTIDE SEQUENCE [LARGE SCALE GENOMIC DNA]</scope>
    <source>
        <strain evidence="11">CGMCC 4.7317</strain>
    </source>
</reference>
<dbReference type="InterPro" id="IPR000601">
    <property type="entry name" value="PKD_dom"/>
</dbReference>
<dbReference type="PROSITE" id="PS50093">
    <property type="entry name" value="PKD"/>
    <property type="match status" value="2"/>
</dbReference>
<evidence type="ECO:0000256" key="5">
    <source>
        <dbReference type="ARBA" id="ARBA00023136"/>
    </source>
</evidence>
<dbReference type="InterPro" id="IPR003961">
    <property type="entry name" value="FN3_dom"/>
</dbReference>
<sequence length="728" mass="74997">MDGGSPTVPWVLADRPTSIHARARGVMAALLAVTLAAAALVAAPSSARAATGDLGTRGASVAGFANTIPTAAKPQSKLWFAAGWWWASMASATTGGYRINRLDRASGTWVDTGVDLDPRGATRADVLWNGSHLFVASHAVASSSTATSTAQPARLFRYSWDGATWTPDEGFPVTITPSSAESLTIAQTSAGRMWATWTQGRRLFLAQTTGSADAGAVSFGAPFIPTMANLTATESASATTLHGDDISTVVSADGVTTLLWSNQVTGTTWSARRDDAAATWTATPVISGPLLSDDHLNLRAIPGDPARRVVAVVKTSLNDSPLPLPDGPLLVAAVYTPADGAWTTSTIATVAEAATRPIVEIGPGSDELRVFYSAPSTAGGAGFEGTIYEKDSTISGLVFPAAGTPVLRDVTNATMNNVTSTRQTATSTSGVVILAATEVSARYWHRVFGGSSAAPALAAFTSATVLGGSTRQLAFTDRSAGSPTSWRWDFGDGTTSTQRNPTHTYARAGTVVVRLTVDNANGPASTVTRSIAVGVPPVASFTMTQPSRSVLALELTDTSTGEPDSITWDFGDGTTLEGAAPGGAVVHEYAVAGTYRVTLTASNGAGTDVVDHPSTAAGPYDAVVTATPVRIARPTRSVPSGRKVLLTWMVPDPRGLPINTYQVVCRAPGSTRTAYVAVSDPTLGFGQPRTRTVGSLVAGARYSCVVRAHNGAGWSVASPASAAFTARA</sequence>
<evidence type="ECO:0000256" key="6">
    <source>
        <dbReference type="ARBA" id="ARBA00023295"/>
    </source>
</evidence>
<dbReference type="CDD" id="cd00063">
    <property type="entry name" value="FN3"/>
    <property type="match status" value="1"/>
</dbReference>
<dbReference type="InterPro" id="IPR022409">
    <property type="entry name" value="PKD/Chitinase_dom"/>
</dbReference>
<dbReference type="SUPFAM" id="SSF49299">
    <property type="entry name" value="PKD domain"/>
    <property type="match status" value="2"/>
</dbReference>
<dbReference type="PANTHER" id="PTHR46730">
    <property type="entry name" value="POLYCYSTIN-1"/>
    <property type="match status" value="1"/>
</dbReference>
<proteinExistence type="predicted"/>